<sequence length="288" mass="32663">MEDERLGEEEELSIFDSLYRVYENVIFYVYLFFHRLGIFINQSLFWRKSGSLDRTILLVGDGIADGIGDGLANGGLAARLAAMLAKEKDANGLRLIWRVASAGAFRAISDDWVPGADHPPDRVNGVRKSLFVDTFVDGMFKDAHVVLIFLGGQDELFSSQPTDVQRTVNNLKLLALELEKLDKEVLISQIPAFSDDEAVKSRVYQRNRMLREYISGSHEKKEHKSIECGPDVSTVSTQAGYFVESALDTWTLSSHGYRMLTRLTFDALLNPCRRVEWAHWRPKLQRTM</sequence>
<dbReference type="AlphaFoldDB" id="A0AAV8V1C2"/>
<evidence type="ECO:0000313" key="1">
    <source>
        <dbReference type="EMBL" id="KAJ8908290.1"/>
    </source>
</evidence>
<gene>
    <name evidence="1" type="ORF">NDN08_008381</name>
</gene>
<keyword evidence="2" id="KW-1185">Reference proteome</keyword>
<protein>
    <recommendedName>
        <fullName evidence="3">SGNH hydrolase-type esterase domain-containing protein</fullName>
    </recommendedName>
</protein>
<dbReference type="Gene3D" id="3.40.50.1110">
    <property type="entry name" value="SGNH hydrolase"/>
    <property type="match status" value="1"/>
</dbReference>
<dbReference type="InterPro" id="IPR036514">
    <property type="entry name" value="SGNH_hydro_sf"/>
</dbReference>
<organism evidence="1 2">
    <name type="scientific">Rhodosorus marinus</name>
    <dbReference type="NCBI Taxonomy" id="101924"/>
    <lineage>
        <taxon>Eukaryota</taxon>
        <taxon>Rhodophyta</taxon>
        <taxon>Stylonematophyceae</taxon>
        <taxon>Stylonematales</taxon>
        <taxon>Stylonemataceae</taxon>
        <taxon>Rhodosorus</taxon>
    </lineage>
</organism>
<name>A0AAV8V1C2_9RHOD</name>
<evidence type="ECO:0008006" key="3">
    <source>
        <dbReference type="Google" id="ProtNLM"/>
    </source>
</evidence>
<reference evidence="1 2" key="1">
    <citation type="journal article" date="2023" name="Nat. Commun.">
        <title>Origin of minicircular mitochondrial genomes in red algae.</title>
        <authorList>
            <person name="Lee Y."/>
            <person name="Cho C.H."/>
            <person name="Lee Y.M."/>
            <person name="Park S.I."/>
            <person name="Yang J.H."/>
            <person name="West J.A."/>
            <person name="Bhattacharya D."/>
            <person name="Yoon H.S."/>
        </authorList>
    </citation>
    <scope>NUCLEOTIDE SEQUENCE [LARGE SCALE GENOMIC DNA]</scope>
    <source>
        <strain evidence="1 2">CCMP1338</strain>
        <tissue evidence="1">Whole cell</tissue>
    </source>
</reference>
<proteinExistence type="predicted"/>
<evidence type="ECO:0000313" key="2">
    <source>
        <dbReference type="Proteomes" id="UP001157974"/>
    </source>
</evidence>
<dbReference type="EMBL" id="JAMWBK010000002">
    <property type="protein sequence ID" value="KAJ8908290.1"/>
    <property type="molecule type" value="Genomic_DNA"/>
</dbReference>
<comment type="caution">
    <text evidence="1">The sequence shown here is derived from an EMBL/GenBank/DDBJ whole genome shotgun (WGS) entry which is preliminary data.</text>
</comment>
<dbReference type="SUPFAM" id="SSF52266">
    <property type="entry name" value="SGNH hydrolase"/>
    <property type="match status" value="1"/>
</dbReference>
<dbReference type="Proteomes" id="UP001157974">
    <property type="component" value="Unassembled WGS sequence"/>
</dbReference>
<accession>A0AAV8V1C2</accession>